<proteinExistence type="inferred from homology"/>
<sequence length="392" mass="42603">MTVKVDYLAVGRRKREQRSALIPAKWRLSEEAGRTLPVTSTPETCGRLSRREVEITSRYDAVELQSKIRTRELSAEETTLAFCKRAAIAQQVTNCLTEIFFEQALTRARGLDAEQAARPERPLRPLHGLPISLKDSFRIPGVDSTVGLICYANRPDTKYSELPQLLLDLGAVLFCKTNVPQTMMTADSDNNVFGRTLNPTNTSLTAGGSSGGEGALVAMRGSILGVGTDVAGSIRIPSICNGIYGFKPSADVIPWGDQADVVPMGIPGICPVAGPTATSARSCAFFMETIMRAEAWRYDASCLHLRWSGAMIPPQLKIGVVYNDGMFTPWPPIRRVLTESVAKLIKAGIEIVPIALPHVPEAVSTTYQLYSVDGSQASCYRVDRGDLAKLTI</sequence>
<evidence type="ECO:0000256" key="3">
    <source>
        <dbReference type="ARBA" id="ARBA00012922"/>
    </source>
</evidence>
<keyword evidence="7" id="KW-1185">Reference proteome</keyword>
<gene>
    <name evidence="6" type="ORF">LTR78_007700</name>
</gene>
<protein>
    <recommendedName>
        <fullName evidence="3">amidase</fullName>
        <ecNumber evidence="3">3.5.1.4</ecNumber>
    </recommendedName>
</protein>
<accession>A0AAE0WHA3</accession>
<dbReference type="Pfam" id="PF01425">
    <property type="entry name" value="Amidase"/>
    <property type="match status" value="1"/>
</dbReference>
<reference evidence="6" key="1">
    <citation type="submission" date="2023-07" db="EMBL/GenBank/DDBJ databases">
        <title>Black Yeasts Isolated from many extreme environments.</title>
        <authorList>
            <person name="Coleine C."/>
            <person name="Stajich J.E."/>
            <person name="Selbmann L."/>
        </authorList>
    </citation>
    <scope>NUCLEOTIDE SEQUENCE</scope>
    <source>
        <strain evidence="6">CCFEE 5485</strain>
    </source>
</reference>
<dbReference type="PANTHER" id="PTHR46072">
    <property type="entry name" value="AMIDASE-RELATED-RELATED"/>
    <property type="match status" value="1"/>
</dbReference>
<organism evidence="6 7">
    <name type="scientific">Recurvomyces mirabilis</name>
    <dbReference type="NCBI Taxonomy" id="574656"/>
    <lineage>
        <taxon>Eukaryota</taxon>
        <taxon>Fungi</taxon>
        <taxon>Dikarya</taxon>
        <taxon>Ascomycota</taxon>
        <taxon>Pezizomycotina</taxon>
        <taxon>Dothideomycetes</taxon>
        <taxon>Dothideomycetidae</taxon>
        <taxon>Mycosphaerellales</taxon>
        <taxon>Teratosphaeriaceae</taxon>
        <taxon>Recurvomyces</taxon>
    </lineage>
</organism>
<keyword evidence="4" id="KW-0378">Hydrolase</keyword>
<name>A0AAE0WHA3_9PEZI</name>
<dbReference type="PROSITE" id="PS00571">
    <property type="entry name" value="AMIDASES"/>
    <property type="match status" value="1"/>
</dbReference>
<dbReference type="EMBL" id="JAUTXT010000033">
    <property type="protein sequence ID" value="KAK3672393.1"/>
    <property type="molecule type" value="Genomic_DNA"/>
</dbReference>
<evidence type="ECO:0000259" key="5">
    <source>
        <dbReference type="Pfam" id="PF01425"/>
    </source>
</evidence>
<dbReference type="InterPro" id="IPR020556">
    <property type="entry name" value="Amidase_CS"/>
</dbReference>
<dbReference type="Proteomes" id="UP001274830">
    <property type="component" value="Unassembled WGS sequence"/>
</dbReference>
<evidence type="ECO:0000256" key="4">
    <source>
        <dbReference type="ARBA" id="ARBA00022801"/>
    </source>
</evidence>
<feature type="domain" description="Amidase" evidence="5">
    <location>
        <begin position="77"/>
        <end position="378"/>
    </location>
</feature>
<comment type="caution">
    <text evidence="6">The sequence shown here is derived from an EMBL/GenBank/DDBJ whole genome shotgun (WGS) entry which is preliminary data.</text>
</comment>
<evidence type="ECO:0000313" key="6">
    <source>
        <dbReference type="EMBL" id="KAK3672393.1"/>
    </source>
</evidence>
<dbReference type="SUPFAM" id="SSF75304">
    <property type="entry name" value="Amidase signature (AS) enzymes"/>
    <property type="match status" value="1"/>
</dbReference>
<dbReference type="PANTHER" id="PTHR46072:SF3">
    <property type="entry name" value="AMIDASE"/>
    <property type="match status" value="1"/>
</dbReference>
<dbReference type="AlphaFoldDB" id="A0AAE0WHA3"/>
<evidence type="ECO:0000256" key="2">
    <source>
        <dbReference type="ARBA" id="ARBA00009199"/>
    </source>
</evidence>
<dbReference type="Gene3D" id="3.90.1300.10">
    <property type="entry name" value="Amidase signature (AS) domain"/>
    <property type="match status" value="1"/>
</dbReference>
<dbReference type="InterPro" id="IPR036928">
    <property type="entry name" value="AS_sf"/>
</dbReference>
<dbReference type="GO" id="GO:0004040">
    <property type="term" value="F:amidase activity"/>
    <property type="evidence" value="ECO:0007669"/>
    <property type="project" value="UniProtKB-EC"/>
</dbReference>
<comment type="catalytic activity">
    <reaction evidence="1">
        <text>a monocarboxylic acid amide + H2O = a monocarboxylate + NH4(+)</text>
        <dbReference type="Rhea" id="RHEA:12020"/>
        <dbReference type="ChEBI" id="CHEBI:15377"/>
        <dbReference type="ChEBI" id="CHEBI:28938"/>
        <dbReference type="ChEBI" id="CHEBI:35757"/>
        <dbReference type="ChEBI" id="CHEBI:83628"/>
        <dbReference type="EC" id="3.5.1.4"/>
    </reaction>
</comment>
<dbReference type="InterPro" id="IPR023631">
    <property type="entry name" value="Amidase_dom"/>
</dbReference>
<evidence type="ECO:0000313" key="7">
    <source>
        <dbReference type="Proteomes" id="UP001274830"/>
    </source>
</evidence>
<evidence type="ECO:0000256" key="1">
    <source>
        <dbReference type="ARBA" id="ARBA00001311"/>
    </source>
</evidence>
<comment type="similarity">
    <text evidence="2">Belongs to the amidase family.</text>
</comment>
<dbReference type="EC" id="3.5.1.4" evidence="3"/>